<dbReference type="InterPro" id="IPR005467">
    <property type="entry name" value="His_kinase_dom"/>
</dbReference>
<comment type="subcellular location">
    <subcellularLocation>
        <location evidence="2">Cell inner membrane</location>
        <topology evidence="2">Multi-pass membrane protein</topology>
    </subcellularLocation>
</comment>
<keyword evidence="5" id="KW-0808">Transferase</keyword>
<accession>A0A4Z0BKT9</accession>
<name>A0A4Z0BKT9_9BURK</name>
<evidence type="ECO:0000256" key="1">
    <source>
        <dbReference type="ARBA" id="ARBA00000085"/>
    </source>
</evidence>
<dbReference type="SMART" id="SM00388">
    <property type="entry name" value="HisKA"/>
    <property type="match status" value="1"/>
</dbReference>
<evidence type="ECO:0000256" key="10">
    <source>
        <dbReference type="ARBA" id="ARBA00022989"/>
    </source>
</evidence>
<dbReference type="InterPro" id="IPR003661">
    <property type="entry name" value="HisK_dim/P_dom"/>
</dbReference>
<comment type="caution">
    <text evidence="16">The sequence shown here is derived from an EMBL/GenBank/DDBJ whole genome shotgun (WGS) entry which is preliminary data.</text>
</comment>
<dbReference type="EMBL" id="SMLL01000004">
    <property type="protein sequence ID" value="TFY99935.1"/>
    <property type="molecule type" value="Genomic_DNA"/>
</dbReference>
<dbReference type="SUPFAM" id="SSF47384">
    <property type="entry name" value="Homodimeric domain of signal transducing histidine kinase"/>
    <property type="match status" value="1"/>
</dbReference>
<dbReference type="Pfam" id="PF13493">
    <property type="entry name" value="DUF4118"/>
    <property type="match status" value="1"/>
</dbReference>
<dbReference type="Pfam" id="PF02518">
    <property type="entry name" value="HATPase_c"/>
    <property type="match status" value="1"/>
</dbReference>
<dbReference type="SMART" id="SM00387">
    <property type="entry name" value="HATPase_c"/>
    <property type="match status" value="1"/>
</dbReference>
<dbReference type="GO" id="GO:0005524">
    <property type="term" value="F:ATP binding"/>
    <property type="evidence" value="ECO:0007669"/>
    <property type="project" value="UniProtKB-KW"/>
</dbReference>
<keyword evidence="6 14" id="KW-0812">Transmembrane</keyword>
<dbReference type="SUPFAM" id="SSF55874">
    <property type="entry name" value="ATPase domain of HSP90 chaperone/DNA topoisomerase II/histidine kinase"/>
    <property type="match status" value="1"/>
</dbReference>
<dbReference type="Gene3D" id="1.10.287.130">
    <property type="match status" value="1"/>
</dbReference>
<keyword evidence="8 16" id="KW-0418">Kinase</keyword>
<dbReference type="Gene3D" id="3.30.565.10">
    <property type="entry name" value="Histidine kinase-like ATPase, C-terminal domain"/>
    <property type="match status" value="1"/>
</dbReference>
<keyword evidence="7" id="KW-0547">Nucleotide-binding</keyword>
<sequence>MPEPAAAGRGVCAGARRGAGARLHGAAGHHAGTGLRRTGARHPGHGARALRLSGAALRLYTQLVSASPPLETPIALRRPELAGAARRYGTAALIVAGAAVLRWLLQPVAGSTPPYITFYFAVLAAAALGGLGPGLAATALGAALGFTLGRLEGYQPAELSEPMRLLLFVLLGIGASLIAGRMHRALGAAHETAERFRASSEALALANERLRETDRNKNRFMAVLAHELRNPLMPIRNALTIMAQGDPQRTQRMLQVIARQVGHLESLVTDLLDVTRIDTDKLTLHRQPMDLRELVRQAADDYAPLLAARGLALSAQVPDAPVPLHGDPARLAQVLGNLLSNSLKFTPPGGEVRVRLEREAGQALLQVEDTGCGIPAEALPHIFDAFAQGEHERSEGLGLGLTLVKRLVEMHGGQVQATSEGQGRGSRFVLVLRLEPPAPG</sequence>
<dbReference type="InterPro" id="IPR038318">
    <property type="entry name" value="KdpD_sf"/>
</dbReference>
<dbReference type="InterPro" id="IPR025201">
    <property type="entry name" value="KdpD_TM"/>
</dbReference>
<evidence type="ECO:0000256" key="13">
    <source>
        <dbReference type="SAM" id="MobiDB-lite"/>
    </source>
</evidence>
<dbReference type="CDD" id="cd00082">
    <property type="entry name" value="HisKA"/>
    <property type="match status" value="1"/>
</dbReference>
<dbReference type="PANTHER" id="PTHR43547:SF2">
    <property type="entry name" value="HYBRID SIGNAL TRANSDUCTION HISTIDINE KINASE C"/>
    <property type="match status" value="1"/>
</dbReference>
<evidence type="ECO:0000256" key="12">
    <source>
        <dbReference type="ARBA" id="ARBA00023136"/>
    </source>
</evidence>
<keyword evidence="10 14" id="KW-1133">Transmembrane helix</keyword>
<evidence type="ECO:0000256" key="11">
    <source>
        <dbReference type="ARBA" id="ARBA00023012"/>
    </source>
</evidence>
<evidence type="ECO:0000256" key="8">
    <source>
        <dbReference type="ARBA" id="ARBA00022777"/>
    </source>
</evidence>
<dbReference type="PRINTS" id="PR00344">
    <property type="entry name" value="BCTRLSENSOR"/>
</dbReference>
<feature type="region of interest" description="Disordered" evidence="13">
    <location>
        <begin position="23"/>
        <end position="46"/>
    </location>
</feature>
<dbReference type="Pfam" id="PF00512">
    <property type="entry name" value="HisKA"/>
    <property type="match status" value="1"/>
</dbReference>
<dbReference type="GO" id="GO:0005886">
    <property type="term" value="C:plasma membrane"/>
    <property type="evidence" value="ECO:0007669"/>
    <property type="project" value="UniProtKB-SubCell"/>
</dbReference>
<dbReference type="GO" id="GO:0000155">
    <property type="term" value="F:phosphorelay sensor kinase activity"/>
    <property type="evidence" value="ECO:0007669"/>
    <property type="project" value="InterPro"/>
</dbReference>
<evidence type="ECO:0000313" key="17">
    <source>
        <dbReference type="Proteomes" id="UP000297564"/>
    </source>
</evidence>
<feature type="transmembrane region" description="Helical" evidence="14">
    <location>
        <begin position="88"/>
        <end position="105"/>
    </location>
</feature>
<keyword evidence="4" id="KW-0597">Phosphoprotein</keyword>
<evidence type="ECO:0000313" key="16">
    <source>
        <dbReference type="EMBL" id="TFY99935.1"/>
    </source>
</evidence>
<dbReference type="CDD" id="cd00075">
    <property type="entry name" value="HATPase"/>
    <property type="match status" value="1"/>
</dbReference>
<reference evidence="16 17" key="1">
    <citation type="submission" date="2019-03" db="EMBL/GenBank/DDBJ databases">
        <title>Ramlibacter rhizophilus CCTCC AB2015357, whole genome shotgun sequence.</title>
        <authorList>
            <person name="Zhang X."/>
            <person name="Feng G."/>
            <person name="Zhu H."/>
        </authorList>
    </citation>
    <scope>NUCLEOTIDE SEQUENCE [LARGE SCALE GENOMIC DNA]</scope>
    <source>
        <strain evidence="16 17">CCTCC AB2015357</strain>
    </source>
</reference>
<keyword evidence="9" id="KW-0067">ATP-binding</keyword>
<gene>
    <name evidence="16" type="ORF">EZ242_12440</name>
</gene>
<feature type="transmembrane region" description="Helical" evidence="14">
    <location>
        <begin position="117"/>
        <end position="144"/>
    </location>
</feature>
<evidence type="ECO:0000259" key="15">
    <source>
        <dbReference type="PROSITE" id="PS50109"/>
    </source>
</evidence>
<evidence type="ECO:0000256" key="14">
    <source>
        <dbReference type="SAM" id="Phobius"/>
    </source>
</evidence>
<feature type="domain" description="Histidine kinase" evidence="15">
    <location>
        <begin position="223"/>
        <end position="436"/>
    </location>
</feature>
<dbReference type="PANTHER" id="PTHR43547">
    <property type="entry name" value="TWO-COMPONENT HISTIDINE KINASE"/>
    <property type="match status" value="1"/>
</dbReference>
<dbReference type="FunFam" id="3.30.565.10:FF:000006">
    <property type="entry name" value="Sensor histidine kinase WalK"/>
    <property type="match status" value="1"/>
</dbReference>
<keyword evidence="11" id="KW-0902">Two-component regulatory system</keyword>
<evidence type="ECO:0000256" key="9">
    <source>
        <dbReference type="ARBA" id="ARBA00022840"/>
    </source>
</evidence>
<dbReference type="Gene3D" id="1.20.120.620">
    <property type="entry name" value="Backbone structure of the membrane domain of e. Coli histidine kinase receptor kdpd"/>
    <property type="match status" value="1"/>
</dbReference>
<proteinExistence type="predicted"/>
<protein>
    <recommendedName>
        <fullName evidence="3">histidine kinase</fullName>
        <ecNumber evidence="3">2.7.13.3</ecNumber>
    </recommendedName>
</protein>
<dbReference type="Proteomes" id="UP000297564">
    <property type="component" value="Unassembled WGS sequence"/>
</dbReference>
<evidence type="ECO:0000256" key="4">
    <source>
        <dbReference type="ARBA" id="ARBA00022553"/>
    </source>
</evidence>
<dbReference type="PROSITE" id="PS50109">
    <property type="entry name" value="HIS_KIN"/>
    <property type="match status" value="1"/>
</dbReference>
<feature type="compositionally biased region" description="Low complexity" evidence="13">
    <location>
        <begin position="23"/>
        <end position="37"/>
    </location>
</feature>
<dbReference type="InterPro" id="IPR003594">
    <property type="entry name" value="HATPase_dom"/>
</dbReference>
<evidence type="ECO:0000256" key="7">
    <source>
        <dbReference type="ARBA" id="ARBA00022741"/>
    </source>
</evidence>
<keyword evidence="17" id="KW-1185">Reference proteome</keyword>
<dbReference type="InterPro" id="IPR036890">
    <property type="entry name" value="HATPase_C_sf"/>
</dbReference>
<dbReference type="AlphaFoldDB" id="A0A4Z0BKT9"/>
<evidence type="ECO:0000256" key="6">
    <source>
        <dbReference type="ARBA" id="ARBA00022692"/>
    </source>
</evidence>
<organism evidence="16 17">
    <name type="scientific">Ramlibacter rhizophilus</name>
    <dbReference type="NCBI Taxonomy" id="1781167"/>
    <lineage>
        <taxon>Bacteria</taxon>
        <taxon>Pseudomonadati</taxon>
        <taxon>Pseudomonadota</taxon>
        <taxon>Betaproteobacteria</taxon>
        <taxon>Burkholderiales</taxon>
        <taxon>Comamonadaceae</taxon>
        <taxon>Ramlibacter</taxon>
    </lineage>
</organism>
<evidence type="ECO:0000256" key="2">
    <source>
        <dbReference type="ARBA" id="ARBA00004429"/>
    </source>
</evidence>
<comment type="catalytic activity">
    <reaction evidence="1">
        <text>ATP + protein L-histidine = ADP + protein N-phospho-L-histidine.</text>
        <dbReference type="EC" id="2.7.13.3"/>
    </reaction>
</comment>
<dbReference type="InterPro" id="IPR004358">
    <property type="entry name" value="Sig_transdc_His_kin-like_C"/>
</dbReference>
<evidence type="ECO:0000256" key="3">
    <source>
        <dbReference type="ARBA" id="ARBA00012438"/>
    </source>
</evidence>
<dbReference type="OrthoDB" id="9768069at2"/>
<dbReference type="InterPro" id="IPR036097">
    <property type="entry name" value="HisK_dim/P_sf"/>
</dbReference>
<dbReference type="EC" id="2.7.13.3" evidence="3"/>
<keyword evidence="12 14" id="KW-0472">Membrane</keyword>
<evidence type="ECO:0000256" key="5">
    <source>
        <dbReference type="ARBA" id="ARBA00022679"/>
    </source>
</evidence>